<dbReference type="SUPFAM" id="SSF50044">
    <property type="entry name" value="SH3-domain"/>
    <property type="match status" value="1"/>
</dbReference>
<accession>A0A556TRN8</accession>
<dbReference type="PROSITE" id="PS51016">
    <property type="entry name" value="MYTH4"/>
    <property type="match status" value="2"/>
</dbReference>
<dbReference type="Pfam" id="PF00373">
    <property type="entry name" value="FERM_M"/>
    <property type="match status" value="1"/>
</dbReference>
<evidence type="ECO:0000256" key="5">
    <source>
        <dbReference type="ARBA" id="ARBA00022737"/>
    </source>
</evidence>
<dbReference type="GO" id="GO:0005737">
    <property type="term" value="C:cytoplasm"/>
    <property type="evidence" value="ECO:0007669"/>
    <property type="project" value="UniProtKB-SubCell"/>
</dbReference>
<dbReference type="InterPro" id="IPR000299">
    <property type="entry name" value="FERM_domain"/>
</dbReference>
<comment type="subcellular location">
    <subcellularLocation>
        <location evidence="1">Cytoplasm</location>
    </subcellularLocation>
</comment>
<proteinExistence type="inferred from homology"/>
<evidence type="ECO:0000313" key="11">
    <source>
        <dbReference type="EMBL" id="TSK49620.1"/>
    </source>
</evidence>
<sequence length="817" mass="93461">MEQYLEHFIHHGPAEFSRSCTERLRRTLTNGVRKEVPCWIELHSIEMKTPMNVTVTLMDGHVLTLPLDSSSTSAELCTAIAEEINLLDTFGFSIYISYCDKNWSLGCAGHHVLDDISLCEQEERRKGGVEMEAPWRLCFRKELFTPWHDCTSDPVSTDLIYTQIIHDLKSGEYQCDKEDDYIQLSAKHYYIRYGRESSREQARSIVWESLSLNLIENKSEVKLVQLVSAAHEQGPYINSGTSPDGVKAEVVTYAQLNWPIYFSKFYEATGISGPGLPEEKLVVAVNWYGVSFQEGKERTYLKLAYPEVTGVQLVSDGRMREVVLLSTLRGEYKLMAAKAHSMVELLSMFLSGLKERSIYSVAAYDYSRLDDVTFLSFRKGDLIEIIKDRAFAHEGGWISGRNDRTGQTGAISTDAITVLPTLTRPSDDILALLDPHQRKSVLVVPPKEDANTETVAHSSLKEFSYEHFREAGKEAGRQGKVGVQEKLVFLDAPVPILKYMGDYPVKSTRHPVELTDQIYDPALQHPELRDEVYCQIMKQLTNNYNGLEARTSAPHHVEVEAIRQNSSQIFHKIHFPDETAELFEVTTTTRIRDLCRAIANNLMLSSADGYSLFVKTTHKVVSMNEQLYFFDHLKELTDAPRKGKKTKDATPNTIPYLVLFMRKLWFNVIPGKDLKADLMFHFPQELPKYLRGYHSIEKKDLIPLAGLLFRVRVDADRSQFVMIPRMLKELVPADQLKIMSAEEWKKHIISEYNKQAGITVEEAKVRFLKLISSWPTFGCAFFSFQVKGYKMDDLLSSYVQMYLQERKVVGHENQHFF</sequence>
<dbReference type="SMART" id="SM00139">
    <property type="entry name" value="MyTH4"/>
    <property type="match status" value="1"/>
</dbReference>
<dbReference type="InterPro" id="IPR041793">
    <property type="entry name" value="MyoVII_FERM_C1"/>
</dbReference>
<dbReference type="PROSITE" id="PS50057">
    <property type="entry name" value="FERM_3"/>
    <property type="match status" value="2"/>
</dbReference>
<dbReference type="Pfam" id="PF00018">
    <property type="entry name" value="SH3_1"/>
    <property type="match status" value="1"/>
</dbReference>
<dbReference type="PROSITE" id="PS50002">
    <property type="entry name" value="SH3"/>
    <property type="match status" value="1"/>
</dbReference>
<dbReference type="InterPro" id="IPR035963">
    <property type="entry name" value="FERM_2"/>
</dbReference>
<evidence type="ECO:0000259" key="8">
    <source>
        <dbReference type="PROSITE" id="PS50002"/>
    </source>
</evidence>
<keyword evidence="6" id="KW-0009">Actin-binding</keyword>
<name>A0A556TRN8_BAGYA</name>
<feature type="domain" description="MyTH4" evidence="10">
    <location>
        <begin position="1"/>
        <end position="46"/>
    </location>
</feature>
<evidence type="ECO:0000256" key="4">
    <source>
        <dbReference type="ARBA" id="ARBA00022490"/>
    </source>
</evidence>
<dbReference type="CDD" id="cd17092">
    <property type="entry name" value="FERM1_F1_Myosin-VII"/>
    <property type="match status" value="1"/>
</dbReference>
<dbReference type="GO" id="GO:0005856">
    <property type="term" value="C:cytoskeleton"/>
    <property type="evidence" value="ECO:0007669"/>
    <property type="project" value="InterPro"/>
</dbReference>
<comment type="caution">
    <text evidence="11">The sequence shown here is derived from an EMBL/GenBank/DDBJ whole genome shotgun (WGS) entry which is preliminary data.</text>
</comment>
<dbReference type="SMART" id="SM00295">
    <property type="entry name" value="B41"/>
    <property type="match status" value="2"/>
</dbReference>
<dbReference type="InterPro" id="IPR036028">
    <property type="entry name" value="SH3-like_dom_sf"/>
</dbReference>
<dbReference type="PANTHER" id="PTHR22692">
    <property type="entry name" value="MYOSIN VII, XV"/>
    <property type="match status" value="1"/>
</dbReference>
<dbReference type="InterPro" id="IPR019749">
    <property type="entry name" value="Band_41_domain"/>
</dbReference>
<dbReference type="OrthoDB" id="6108017at2759"/>
<dbReference type="InterPro" id="IPR014352">
    <property type="entry name" value="FERM/acyl-CoA-bd_prot_sf"/>
</dbReference>
<dbReference type="CDD" id="cd14473">
    <property type="entry name" value="FERM_B-lobe"/>
    <property type="match status" value="2"/>
</dbReference>
<evidence type="ECO:0000256" key="3">
    <source>
        <dbReference type="ARBA" id="ARBA00022443"/>
    </source>
</evidence>
<evidence type="ECO:0000259" key="10">
    <source>
        <dbReference type="PROSITE" id="PS51016"/>
    </source>
</evidence>
<keyword evidence="3 7" id="KW-0728">SH3 domain</keyword>
<dbReference type="Gene3D" id="1.20.80.10">
    <property type="match status" value="2"/>
</dbReference>
<dbReference type="GO" id="GO:0003779">
    <property type="term" value="F:actin binding"/>
    <property type="evidence" value="ECO:0007669"/>
    <property type="project" value="UniProtKB-KW"/>
</dbReference>
<dbReference type="InterPro" id="IPR029071">
    <property type="entry name" value="Ubiquitin-like_domsf"/>
</dbReference>
<dbReference type="SUPFAM" id="SSF54236">
    <property type="entry name" value="Ubiquitin-like"/>
    <property type="match status" value="2"/>
</dbReference>
<keyword evidence="4" id="KW-0963">Cytoplasm</keyword>
<protein>
    <submittedName>
        <fullName evidence="11">Unconventional myosin-VIIb</fullName>
    </submittedName>
</protein>
<dbReference type="InterPro" id="IPR001452">
    <property type="entry name" value="SH3_domain"/>
</dbReference>
<dbReference type="SMART" id="SM00326">
    <property type="entry name" value="SH3"/>
    <property type="match status" value="1"/>
</dbReference>
<dbReference type="PANTHER" id="PTHR22692:SF24">
    <property type="entry name" value="MYOSIN VIIB"/>
    <property type="match status" value="1"/>
</dbReference>
<dbReference type="InterPro" id="IPR038185">
    <property type="entry name" value="MyTH4_dom_sf"/>
</dbReference>
<dbReference type="CDD" id="cd17093">
    <property type="entry name" value="FERM2_F1_Myosin-VII"/>
    <property type="match status" value="1"/>
</dbReference>
<evidence type="ECO:0000256" key="6">
    <source>
        <dbReference type="ARBA" id="ARBA00023203"/>
    </source>
</evidence>
<feature type="domain" description="FERM" evidence="9">
    <location>
        <begin position="569"/>
        <end position="817"/>
    </location>
</feature>
<gene>
    <name evidence="11" type="ORF">Baya_4822</name>
</gene>
<dbReference type="Gene3D" id="1.25.40.530">
    <property type="entry name" value="MyTH4 domain"/>
    <property type="match status" value="2"/>
</dbReference>
<dbReference type="Proteomes" id="UP000319801">
    <property type="component" value="Unassembled WGS sequence"/>
</dbReference>
<dbReference type="Gene3D" id="2.30.30.40">
    <property type="entry name" value="SH3 Domains"/>
    <property type="match status" value="1"/>
</dbReference>
<dbReference type="InterPro" id="IPR011993">
    <property type="entry name" value="PH-like_dom_sf"/>
</dbReference>
<dbReference type="InterPro" id="IPR019748">
    <property type="entry name" value="FERM_central"/>
</dbReference>
<organism evidence="11 12">
    <name type="scientific">Bagarius yarrelli</name>
    <name type="common">Goonch</name>
    <name type="synonym">Bagrus yarrelli</name>
    <dbReference type="NCBI Taxonomy" id="175774"/>
    <lineage>
        <taxon>Eukaryota</taxon>
        <taxon>Metazoa</taxon>
        <taxon>Chordata</taxon>
        <taxon>Craniata</taxon>
        <taxon>Vertebrata</taxon>
        <taxon>Euteleostomi</taxon>
        <taxon>Actinopterygii</taxon>
        <taxon>Neopterygii</taxon>
        <taxon>Teleostei</taxon>
        <taxon>Ostariophysi</taxon>
        <taxon>Siluriformes</taxon>
        <taxon>Sisoridae</taxon>
        <taxon>Sisorinae</taxon>
        <taxon>Bagarius</taxon>
    </lineage>
</organism>
<dbReference type="Gene3D" id="2.30.29.30">
    <property type="entry name" value="Pleckstrin-homology domain (PH domain)/Phosphotyrosine-binding domain (PTB)"/>
    <property type="match status" value="1"/>
</dbReference>
<dbReference type="Gene3D" id="3.10.20.90">
    <property type="entry name" value="Phosphatidylinositol 3-kinase Catalytic Subunit, Chain A, domain 1"/>
    <property type="match status" value="2"/>
</dbReference>
<keyword evidence="5" id="KW-0677">Repeat</keyword>
<evidence type="ECO:0000313" key="12">
    <source>
        <dbReference type="Proteomes" id="UP000319801"/>
    </source>
</evidence>
<keyword evidence="12" id="KW-1185">Reference proteome</keyword>
<dbReference type="AlphaFoldDB" id="A0A556TRN8"/>
<dbReference type="Pfam" id="PF00784">
    <property type="entry name" value="MyTH4"/>
    <property type="match status" value="1"/>
</dbReference>
<evidence type="ECO:0000256" key="2">
    <source>
        <dbReference type="ARBA" id="ARBA00008314"/>
    </source>
</evidence>
<dbReference type="Pfam" id="PF21989">
    <property type="entry name" value="RA_2"/>
    <property type="match status" value="2"/>
</dbReference>
<dbReference type="InterPro" id="IPR000857">
    <property type="entry name" value="MyTH4_dom"/>
</dbReference>
<evidence type="ECO:0000256" key="1">
    <source>
        <dbReference type="ARBA" id="ARBA00004496"/>
    </source>
</evidence>
<dbReference type="EMBL" id="VCAZ01000014">
    <property type="protein sequence ID" value="TSK49620.1"/>
    <property type="molecule type" value="Genomic_DNA"/>
</dbReference>
<evidence type="ECO:0000259" key="9">
    <source>
        <dbReference type="PROSITE" id="PS50057"/>
    </source>
</evidence>
<reference evidence="11 12" key="1">
    <citation type="journal article" date="2019" name="Genome Biol. Evol.">
        <title>Whole-Genome Sequencing of the Giant Devil Catfish, Bagarius yarrelli.</title>
        <authorList>
            <person name="Jiang W."/>
            <person name="Lv Y."/>
            <person name="Cheng L."/>
            <person name="Yang K."/>
            <person name="Chao B."/>
            <person name="Wang X."/>
            <person name="Li Y."/>
            <person name="Pan X."/>
            <person name="You X."/>
            <person name="Zhang Y."/>
            <person name="Yang J."/>
            <person name="Li J."/>
            <person name="Zhang X."/>
            <person name="Liu S."/>
            <person name="Sun C."/>
            <person name="Yang J."/>
            <person name="Shi Q."/>
        </authorList>
    </citation>
    <scope>NUCLEOTIDE SEQUENCE [LARGE SCALE GENOMIC DNA]</scope>
    <source>
        <strain evidence="11">JWS20170419001</strain>
        <tissue evidence="11">Muscle</tissue>
    </source>
</reference>
<comment type="similarity">
    <text evidence="2">Belongs to the TRAFAC class myosin-kinesin ATPase superfamily. Myosin family.</text>
</comment>
<dbReference type="InterPro" id="IPR051567">
    <property type="entry name" value="Unconventional_Myosin_ATPase"/>
</dbReference>
<dbReference type="Pfam" id="PF21998">
    <property type="entry name" value="FERM_C1_MyoVII"/>
    <property type="match status" value="1"/>
</dbReference>
<feature type="domain" description="MyTH4" evidence="10">
    <location>
        <begin position="463"/>
        <end position="624"/>
    </location>
</feature>
<dbReference type="SUPFAM" id="SSF47031">
    <property type="entry name" value="Second domain of FERM"/>
    <property type="match status" value="2"/>
</dbReference>
<feature type="domain" description="SH3" evidence="8">
    <location>
        <begin position="355"/>
        <end position="421"/>
    </location>
</feature>
<evidence type="ECO:0000256" key="7">
    <source>
        <dbReference type="PROSITE-ProRule" id="PRU00192"/>
    </source>
</evidence>
<feature type="domain" description="FERM" evidence="9">
    <location>
        <begin position="51"/>
        <end position="357"/>
    </location>
</feature>